<evidence type="ECO:0000259" key="1">
    <source>
        <dbReference type="PROSITE" id="PS51462"/>
    </source>
</evidence>
<dbReference type="EMBL" id="SMKZ01000032">
    <property type="protein sequence ID" value="TDE03420.1"/>
    <property type="molecule type" value="Genomic_DNA"/>
</dbReference>
<protein>
    <submittedName>
        <fullName evidence="2">NUDIX domain-containing protein</fullName>
    </submittedName>
</protein>
<reference evidence="2 3" key="1">
    <citation type="submission" date="2019-03" db="EMBL/GenBank/DDBJ databases">
        <title>Draft genome sequences of novel Actinobacteria.</title>
        <authorList>
            <person name="Sahin N."/>
            <person name="Ay H."/>
            <person name="Saygin H."/>
        </authorList>
    </citation>
    <scope>NUCLEOTIDE SEQUENCE [LARGE SCALE GENOMIC DNA]</scope>
    <source>
        <strain evidence="2 3">5K138</strain>
    </source>
</reference>
<name>A0A4R5CVE5_9ACTN</name>
<dbReference type="Proteomes" id="UP000294739">
    <property type="component" value="Unassembled WGS sequence"/>
</dbReference>
<sequence length="301" mass="32456">MTLVHHRHDGDGWIECACGQRHWGLHGAAGLLLVDGHPVDDDGVVRRVLLQHRAHWSHHGGTWGVPGGARASTETALEAALREAAEEAAIPPDAVWPSHAWVEDHGPWSYTTVVATADRPVEPHPSDPESLDIVWTPVGDVEALPLLPAFGAMWPSILDQAHRRLVLVVDAANVVGSRPDGWWRDRKGATTRLRDELVRLSSVPAEPLGLPAMLWWPSVVLVTEGQARGVPSVDGVSVVEAPRGGDDTIVDVVAQARQARQGDHVVAVTADRELRARIDSAGGRSVGPSTLFELTRRAVRA</sequence>
<keyword evidence="3" id="KW-1185">Reference proteome</keyword>
<evidence type="ECO:0000313" key="2">
    <source>
        <dbReference type="EMBL" id="TDE03420.1"/>
    </source>
</evidence>
<comment type="caution">
    <text evidence="2">The sequence shown here is derived from an EMBL/GenBank/DDBJ whole genome shotgun (WGS) entry which is preliminary data.</text>
</comment>
<dbReference type="PROSITE" id="PS51462">
    <property type="entry name" value="NUDIX"/>
    <property type="match status" value="1"/>
</dbReference>
<feature type="domain" description="Nudix hydrolase" evidence="1">
    <location>
        <begin position="24"/>
        <end position="161"/>
    </location>
</feature>
<dbReference type="InParanoid" id="A0A4R5CVE5"/>
<organism evidence="2 3">
    <name type="scientific">Jiangella asiatica</name>
    <dbReference type="NCBI Taxonomy" id="2530372"/>
    <lineage>
        <taxon>Bacteria</taxon>
        <taxon>Bacillati</taxon>
        <taxon>Actinomycetota</taxon>
        <taxon>Actinomycetes</taxon>
        <taxon>Jiangellales</taxon>
        <taxon>Jiangellaceae</taxon>
        <taxon>Jiangella</taxon>
    </lineage>
</organism>
<accession>A0A4R5CVE5</accession>
<dbReference type="Pfam" id="PF00293">
    <property type="entry name" value="NUDIX"/>
    <property type="match status" value="1"/>
</dbReference>
<dbReference type="InterPro" id="IPR000086">
    <property type="entry name" value="NUDIX_hydrolase_dom"/>
</dbReference>
<evidence type="ECO:0000313" key="3">
    <source>
        <dbReference type="Proteomes" id="UP000294739"/>
    </source>
</evidence>
<dbReference type="RefSeq" id="WP_131897973.1">
    <property type="nucleotide sequence ID" value="NZ_SMKZ01000032.1"/>
</dbReference>
<gene>
    <name evidence="2" type="ORF">E1269_20490</name>
</gene>
<dbReference type="AlphaFoldDB" id="A0A4R5CVE5"/>
<dbReference type="OrthoDB" id="3404294at2"/>
<proteinExistence type="predicted"/>
<dbReference type="Gene3D" id="3.90.79.10">
    <property type="entry name" value="Nucleoside Triphosphate Pyrophosphohydrolase"/>
    <property type="match status" value="1"/>
</dbReference>
<dbReference type="SUPFAM" id="SSF55811">
    <property type="entry name" value="Nudix"/>
    <property type="match status" value="1"/>
</dbReference>
<dbReference type="InterPro" id="IPR015797">
    <property type="entry name" value="NUDIX_hydrolase-like_dom_sf"/>
</dbReference>